<protein>
    <submittedName>
        <fullName evidence="1">Histidine phosphatase family protein</fullName>
    </submittedName>
</protein>
<dbReference type="InterPro" id="IPR050275">
    <property type="entry name" value="PGM_Phosphatase"/>
</dbReference>
<dbReference type="EMBL" id="JALKHS010000006">
    <property type="protein sequence ID" value="MCK0531343.1"/>
    <property type="molecule type" value="Genomic_DNA"/>
</dbReference>
<name>A0ABT0DW47_9SPHN</name>
<dbReference type="SUPFAM" id="SSF53254">
    <property type="entry name" value="Phosphoglycerate mutase-like"/>
    <property type="match status" value="1"/>
</dbReference>
<comment type="caution">
    <text evidence="1">The sequence shown here is derived from an EMBL/GenBank/DDBJ whole genome shotgun (WGS) entry which is preliminary data.</text>
</comment>
<dbReference type="PIRSF" id="PIRSF000709">
    <property type="entry name" value="6PFK_2-Ptase"/>
    <property type="match status" value="1"/>
</dbReference>
<reference evidence="1 2" key="1">
    <citation type="submission" date="2022-04" db="EMBL/GenBank/DDBJ databases">
        <authorList>
            <person name="Huq M.A."/>
        </authorList>
    </citation>
    <scope>NUCLEOTIDE SEQUENCE [LARGE SCALE GENOMIC DNA]</scope>
    <source>
        <strain evidence="1 2">MAH-33</strain>
    </source>
</reference>
<dbReference type="PANTHER" id="PTHR48100:SF1">
    <property type="entry name" value="HISTIDINE PHOSPHATASE FAMILY PROTEIN-RELATED"/>
    <property type="match status" value="1"/>
</dbReference>
<dbReference type="SMART" id="SM00855">
    <property type="entry name" value="PGAM"/>
    <property type="match status" value="1"/>
</dbReference>
<organism evidence="1 2">
    <name type="scientific">Sphingobium agri</name>
    <dbReference type="NCBI Taxonomy" id="2933566"/>
    <lineage>
        <taxon>Bacteria</taxon>
        <taxon>Pseudomonadati</taxon>
        <taxon>Pseudomonadota</taxon>
        <taxon>Alphaproteobacteria</taxon>
        <taxon>Sphingomonadales</taxon>
        <taxon>Sphingomonadaceae</taxon>
        <taxon>Sphingobium</taxon>
    </lineage>
</organism>
<sequence>MLMLATPQKTHQTCFHLIRHGAHDELGRVLSGRAGSIPLNEEGGRQAKALSRWATQEHVSAIYSSPRPRTVETASIIADAAKLEVQIAPDLDELDFGAWNGKAFDELSADPLWQRWNDSRATAATPGGETMAAAIDRGVAFLNSVAEAQPGGTFLCVTHCDIIRGMVAHFLGLSFDNILKFDVQPGSVSTVLLGPSGGRVSRLNEVPA</sequence>
<dbReference type="InterPro" id="IPR013078">
    <property type="entry name" value="His_Pase_superF_clade-1"/>
</dbReference>
<dbReference type="RefSeq" id="WP_247230983.1">
    <property type="nucleotide sequence ID" value="NZ_JALKHS010000006.1"/>
</dbReference>
<keyword evidence="2" id="KW-1185">Reference proteome</keyword>
<evidence type="ECO:0000313" key="1">
    <source>
        <dbReference type="EMBL" id="MCK0531343.1"/>
    </source>
</evidence>
<accession>A0ABT0DW47</accession>
<proteinExistence type="predicted"/>
<evidence type="ECO:0000313" key="2">
    <source>
        <dbReference type="Proteomes" id="UP001203512"/>
    </source>
</evidence>
<dbReference type="CDD" id="cd07067">
    <property type="entry name" value="HP_PGM_like"/>
    <property type="match status" value="1"/>
</dbReference>
<gene>
    <name evidence="1" type="ORF">MU848_07075</name>
</gene>
<dbReference type="InterPro" id="IPR029033">
    <property type="entry name" value="His_PPase_superfam"/>
</dbReference>
<dbReference type="Proteomes" id="UP001203512">
    <property type="component" value="Unassembled WGS sequence"/>
</dbReference>
<dbReference type="Gene3D" id="3.40.50.1240">
    <property type="entry name" value="Phosphoglycerate mutase-like"/>
    <property type="match status" value="1"/>
</dbReference>
<dbReference type="PANTHER" id="PTHR48100">
    <property type="entry name" value="BROAD-SPECIFICITY PHOSPHATASE YOR283W-RELATED"/>
    <property type="match status" value="1"/>
</dbReference>
<dbReference type="Pfam" id="PF00300">
    <property type="entry name" value="His_Phos_1"/>
    <property type="match status" value="1"/>
</dbReference>